<dbReference type="SMART" id="SM01014">
    <property type="entry name" value="ARID"/>
    <property type="match status" value="1"/>
</dbReference>
<sequence>MARWSVLEEESALHNVEITRTYSSNGCYFDLDSSVKGFFGGGNDHSNDRLRSLFNQVLSVYFEEVSVNKCFRPIPVLFGDGRPADLFKLFLVVRRRGGYDAISKNGLWAFVAEECGFGVGEMASAKLIYVKYLNELDQWLRTVFRDKGLGNGEIDVIAKLDLLLRELEGSRYSVRRGQDRKKIDGDLVRLESSNNGDGRSIDRDTDTCKGDYKEVHEIAKGSSSGDDEKYRLQDDNSAALSAKSVVEKVINGYIDRVHTNAERRRNEDGLLCVQDDTNFMLSANSVVEKVISGNIHRLHKSAERNTSDDDEKCSAQDDNNIVLSAKSVVEKVMSSRKRKRQLLSLPKMLNWLILVAKRSNDPALGKVPECSKWKEYGSKELWQQALFAREALLRRKYVEPDSDESPLQKKRRMHPSMYEDDDILHHQSTERLRCSNRLPLTKSQSCSCCNSRSTSPRKLASPRKAKPDISPKEPAPVTDERLTTNMADDMPEDALLQKQVSVGPTFQAEVPAWTGIISESHSKWVGIRTWPPEGGRVKPLIGMDPIGKGRQTSCQCQLPGSTGCVRFHIAEKRIKLKLELGSAFFHWKFQHMGEEVSLSWKMDEEKRFKHMVKLDATSINKFWKNAFKLFSTKTRDKLVSYYFNVLLLRRRSYQNRVTPENIDSDDEESEFGSVGETFGYEAIHVRASKLPMCSQNAQCTDMQPYRALVLNQFDACRKRTCFGSRITRFGNHETLGSTLVDEGTYETLAYDVYELNLADCNCSQLLDLGNKALFLGYNALFWIDVSVEPEKKANCVYLTGDYDDGNWSVPEGGGKDKGISEP</sequence>
<dbReference type="InterPro" id="IPR005174">
    <property type="entry name" value="KIB1-4_b-propeller"/>
</dbReference>
<keyword evidence="4" id="KW-1185">Reference proteome</keyword>
<dbReference type="Proteomes" id="UP001188597">
    <property type="component" value="Unassembled WGS sequence"/>
</dbReference>
<dbReference type="AlphaFoldDB" id="A0AA88VD95"/>
<dbReference type="InterPro" id="IPR036431">
    <property type="entry name" value="ARID_dom_sf"/>
</dbReference>
<dbReference type="CDD" id="cd16100">
    <property type="entry name" value="ARID"/>
    <property type="match status" value="1"/>
</dbReference>
<evidence type="ECO:0000256" key="1">
    <source>
        <dbReference type="SAM" id="MobiDB-lite"/>
    </source>
</evidence>
<evidence type="ECO:0000259" key="2">
    <source>
        <dbReference type="PROSITE" id="PS51011"/>
    </source>
</evidence>
<feature type="domain" description="ARID" evidence="2">
    <location>
        <begin position="48"/>
        <end position="141"/>
    </location>
</feature>
<proteinExistence type="predicted"/>
<name>A0AA88VD95_9ASTE</name>
<protein>
    <recommendedName>
        <fullName evidence="2">ARID domain-containing protein</fullName>
    </recommendedName>
</protein>
<evidence type="ECO:0000313" key="4">
    <source>
        <dbReference type="Proteomes" id="UP001188597"/>
    </source>
</evidence>
<dbReference type="PANTHER" id="PTHR46410:SF20">
    <property type="entry name" value="AT-RICH INTERACTIVE DOMAIN-CONTAINING PROTEIN 2-LIKE ISOFORM X1"/>
    <property type="match status" value="1"/>
</dbReference>
<feature type="compositionally biased region" description="Polar residues" evidence="1">
    <location>
        <begin position="441"/>
        <end position="456"/>
    </location>
</feature>
<comment type="caution">
    <text evidence="3">The sequence shown here is derived from an EMBL/GenBank/DDBJ whole genome shotgun (WGS) entry which is preliminary data.</text>
</comment>
<dbReference type="PANTHER" id="PTHR46410">
    <property type="entry name" value="AT-RICH INTERACTIVE DOMAIN-CONTAINING PROTEIN 2"/>
    <property type="match status" value="1"/>
</dbReference>
<dbReference type="GO" id="GO:0003677">
    <property type="term" value="F:DNA binding"/>
    <property type="evidence" value="ECO:0007669"/>
    <property type="project" value="InterPro"/>
</dbReference>
<accession>A0AA88VD95</accession>
<dbReference type="EMBL" id="JAVXUP010002203">
    <property type="protein sequence ID" value="KAK3004818.1"/>
    <property type="molecule type" value="Genomic_DNA"/>
</dbReference>
<dbReference type="Gene3D" id="1.10.150.60">
    <property type="entry name" value="ARID DNA-binding domain"/>
    <property type="match status" value="1"/>
</dbReference>
<dbReference type="Pfam" id="PF01388">
    <property type="entry name" value="ARID"/>
    <property type="match status" value="1"/>
</dbReference>
<feature type="region of interest" description="Disordered" evidence="1">
    <location>
        <begin position="441"/>
        <end position="477"/>
    </location>
</feature>
<evidence type="ECO:0000313" key="3">
    <source>
        <dbReference type="EMBL" id="KAK3004818.1"/>
    </source>
</evidence>
<dbReference type="SUPFAM" id="SSF46774">
    <property type="entry name" value="ARID-like"/>
    <property type="match status" value="1"/>
</dbReference>
<dbReference type="InterPro" id="IPR001606">
    <property type="entry name" value="ARID_dom"/>
</dbReference>
<dbReference type="Pfam" id="PF03478">
    <property type="entry name" value="Beta-prop_KIB1-4"/>
    <property type="match status" value="1"/>
</dbReference>
<organism evidence="3 4">
    <name type="scientific">Escallonia herrerae</name>
    <dbReference type="NCBI Taxonomy" id="1293975"/>
    <lineage>
        <taxon>Eukaryota</taxon>
        <taxon>Viridiplantae</taxon>
        <taxon>Streptophyta</taxon>
        <taxon>Embryophyta</taxon>
        <taxon>Tracheophyta</taxon>
        <taxon>Spermatophyta</taxon>
        <taxon>Magnoliopsida</taxon>
        <taxon>eudicotyledons</taxon>
        <taxon>Gunneridae</taxon>
        <taxon>Pentapetalae</taxon>
        <taxon>asterids</taxon>
        <taxon>campanulids</taxon>
        <taxon>Escalloniales</taxon>
        <taxon>Escalloniaceae</taxon>
        <taxon>Escallonia</taxon>
    </lineage>
</organism>
<reference evidence="3" key="1">
    <citation type="submission" date="2022-12" db="EMBL/GenBank/DDBJ databases">
        <title>Draft genome assemblies for two species of Escallonia (Escalloniales).</title>
        <authorList>
            <person name="Chanderbali A."/>
            <person name="Dervinis C."/>
            <person name="Anghel I."/>
            <person name="Soltis D."/>
            <person name="Soltis P."/>
            <person name="Zapata F."/>
        </authorList>
    </citation>
    <scope>NUCLEOTIDE SEQUENCE</scope>
    <source>
        <strain evidence="3">UCBG64.0493</strain>
        <tissue evidence="3">Leaf</tissue>
    </source>
</reference>
<dbReference type="SMART" id="SM00501">
    <property type="entry name" value="BRIGHT"/>
    <property type="match status" value="1"/>
</dbReference>
<dbReference type="PROSITE" id="PS51011">
    <property type="entry name" value="ARID"/>
    <property type="match status" value="1"/>
</dbReference>
<gene>
    <name evidence="3" type="ORF">RJ639_017931</name>
</gene>